<dbReference type="Pfam" id="PF14634">
    <property type="entry name" value="zf-RING_5"/>
    <property type="match status" value="1"/>
</dbReference>
<name>A0AAN9Y5N4_9HEMI</name>
<keyword evidence="1" id="KW-0863">Zinc-finger</keyword>
<evidence type="ECO:0000256" key="1">
    <source>
        <dbReference type="ARBA" id="ARBA00022771"/>
    </source>
</evidence>
<dbReference type="InterPro" id="IPR001841">
    <property type="entry name" value="Znf_RING"/>
</dbReference>
<accession>A0AAN9Y5N4</accession>
<dbReference type="PANTHER" id="PTHR14305">
    <property type="entry name" value="E3 UBIQUITIN-PROTEIN LIGASE CCNB1IP1"/>
    <property type="match status" value="1"/>
</dbReference>
<organism evidence="4 5">
    <name type="scientific">Parthenolecanium corni</name>
    <dbReference type="NCBI Taxonomy" id="536013"/>
    <lineage>
        <taxon>Eukaryota</taxon>
        <taxon>Metazoa</taxon>
        <taxon>Ecdysozoa</taxon>
        <taxon>Arthropoda</taxon>
        <taxon>Hexapoda</taxon>
        <taxon>Insecta</taxon>
        <taxon>Pterygota</taxon>
        <taxon>Neoptera</taxon>
        <taxon>Paraneoptera</taxon>
        <taxon>Hemiptera</taxon>
        <taxon>Sternorrhyncha</taxon>
        <taxon>Coccoidea</taxon>
        <taxon>Coccidae</taxon>
        <taxon>Parthenolecanium</taxon>
    </lineage>
</organism>
<dbReference type="PANTHER" id="PTHR14305:SF0">
    <property type="entry name" value="E3 UBIQUITIN-PROTEIN LIGASE CCNB1IP1"/>
    <property type="match status" value="1"/>
</dbReference>
<dbReference type="EMBL" id="JBBCAQ010000019">
    <property type="protein sequence ID" value="KAK7595214.1"/>
    <property type="molecule type" value="Genomic_DNA"/>
</dbReference>
<keyword evidence="1" id="KW-0479">Metal-binding</keyword>
<dbReference type="GO" id="GO:0008270">
    <property type="term" value="F:zinc ion binding"/>
    <property type="evidence" value="ECO:0007669"/>
    <property type="project" value="UniProtKB-KW"/>
</dbReference>
<gene>
    <name evidence="4" type="ORF">V9T40_001647</name>
</gene>
<reference evidence="4 5" key="1">
    <citation type="submission" date="2024-03" db="EMBL/GenBank/DDBJ databases">
        <title>Adaptation during the transition from Ophiocordyceps entomopathogen to insect associate is accompanied by gene loss and intensified selection.</title>
        <authorList>
            <person name="Ward C.M."/>
            <person name="Onetto C.A."/>
            <person name="Borneman A.R."/>
        </authorList>
    </citation>
    <scope>NUCLEOTIDE SEQUENCE [LARGE SCALE GENOMIC DNA]</scope>
    <source>
        <strain evidence="4">AWRI1</strain>
        <tissue evidence="4">Single Adult Female</tissue>
    </source>
</reference>
<dbReference type="InterPro" id="IPR042448">
    <property type="entry name" value="CCNB1IP1"/>
</dbReference>
<evidence type="ECO:0000256" key="2">
    <source>
        <dbReference type="ARBA" id="ARBA00022833"/>
    </source>
</evidence>
<dbReference type="InterPro" id="IPR013083">
    <property type="entry name" value="Znf_RING/FYVE/PHD"/>
</dbReference>
<evidence type="ECO:0000313" key="4">
    <source>
        <dbReference type="EMBL" id="KAK7595214.1"/>
    </source>
</evidence>
<dbReference type="Proteomes" id="UP001367676">
    <property type="component" value="Unassembled WGS sequence"/>
</dbReference>
<dbReference type="GO" id="GO:0061630">
    <property type="term" value="F:ubiquitin protein ligase activity"/>
    <property type="evidence" value="ECO:0007669"/>
    <property type="project" value="InterPro"/>
</dbReference>
<evidence type="ECO:0000259" key="3">
    <source>
        <dbReference type="Pfam" id="PF14634"/>
    </source>
</evidence>
<sequence>MANSDLHCNFKKCHKVLTSNAWVTSCSHVFCDEHGFTGNEHERKCPACNTDVNKDFDIVRSNMNPSEEFKSMILAGLRPEIVLDMTGRAFSFWSYQMSQEKNYHQMMMKHWKDRCVEFESAYQTLMVKVKNDREVESKKLIDVQNDLEIANRKIKALEEKLCEKNRLVQNIQSKYEALRRSGPRQTVDCDDLNFNRVPQQQPQAHRIADTDSFLFRPRSVNTRPSSIETSKKDFVFNPMNTMPDY</sequence>
<protein>
    <recommendedName>
        <fullName evidence="3">RING-type domain-containing protein</fullName>
    </recommendedName>
</protein>
<dbReference type="AlphaFoldDB" id="A0AAN9Y5N4"/>
<evidence type="ECO:0000313" key="5">
    <source>
        <dbReference type="Proteomes" id="UP001367676"/>
    </source>
</evidence>
<keyword evidence="5" id="KW-1185">Reference proteome</keyword>
<dbReference type="Gene3D" id="3.30.40.10">
    <property type="entry name" value="Zinc/RING finger domain, C3HC4 (zinc finger)"/>
    <property type="match status" value="1"/>
</dbReference>
<comment type="caution">
    <text evidence="4">The sequence shown here is derived from an EMBL/GenBank/DDBJ whole genome shotgun (WGS) entry which is preliminary data.</text>
</comment>
<feature type="domain" description="RING-type" evidence="3">
    <location>
        <begin position="7"/>
        <end position="50"/>
    </location>
</feature>
<keyword evidence="2" id="KW-0862">Zinc</keyword>
<proteinExistence type="predicted"/>
<dbReference type="GO" id="GO:0007131">
    <property type="term" value="P:reciprocal meiotic recombination"/>
    <property type="evidence" value="ECO:0007669"/>
    <property type="project" value="InterPro"/>
</dbReference>
<dbReference type="GO" id="GO:0000795">
    <property type="term" value="C:synaptonemal complex"/>
    <property type="evidence" value="ECO:0007669"/>
    <property type="project" value="InterPro"/>
</dbReference>